<keyword evidence="2" id="KW-1185">Reference proteome</keyword>
<comment type="caution">
    <text evidence="1">The sequence shown here is derived from an EMBL/GenBank/DDBJ whole genome shotgun (WGS) entry which is preliminary data.</text>
</comment>
<accession>A0ABN3QRZ7</accession>
<dbReference type="Proteomes" id="UP001501509">
    <property type="component" value="Unassembled WGS sequence"/>
</dbReference>
<evidence type="ECO:0000313" key="1">
    <source>
        <dbReference type="EMBL" id="GAA2633119.1"/>
    </source>
</evidence>
<evidence type="ECO:0000313" key="2">
    <source>
        <dbReference type="Proteomes" id="UP001501509"/>
    </source>
</evidence>
<sequence length="204" mass="22239">MGWSVALACASEGEPGKVFGPGLVPDAQAAASMARGLYPAATLVETGDTVLDFALWPYEDELFVGAFGRALLLCDRRLFGLDDDARRIADTAAAALPGANCGVLVLHSVISGCWFRWYEAGELRRDVFVTAEDGVVVDQGPRLPAERPFWRAIDEGADDVPLPFDPEEFGLALAERYMFGRRLAERGADGFLPMELPLRRFKLC</sequence>
<dbReference type="EMBL" id="BAAATD010000017">
    <property type="protein sequence ID" value="GAA2633119.1"/>
    <property type="molecule type" value="Genomic_DNA"/>
</dbReference>
<dbReference type="RefSeq" id="WP_344548152.1">
    <property type="nucleotide sequence ID" value="NZ_BAAATD010000017.1"/>
</dbReference>
<protein>
    <submittedName>
        <fullName evidence="1">Uncharacterized protein</fullName>
    </submittedName>
</protein>
<organism evidence="1 2">
    <name type="scientific">Actinomadura fulvescens</name>
    <dbReference type="NCBI Taxonomy" id="46160"/>
    <lineage>
        <taxon>Bacteria</taxon>
        <taxon>Bacillati</taxon>
        <taxon>Actinomycetota</taxon>
        <taxon>Actinomycetes</taxon>
        <taxon>Streptosporangiales</taxon>
        <taxon>Thermomonosporaceae</taxon>
        <taxon>Actinomadura</taxon>
    </lineage>
</organism>
<proteinExistence type="predicted"/>
<reference evidence="1 2" key="1">
    <citation type="journal article" date="2019" name="Int. J. Syst. Evol. Microbiol.">
        <title>The Global Catalogue of Microorganisms (GCM) 10K type strain sequencing project: providing services to taxonomists for standard genome sequencing and annotation.</title>
        <authorList>
            <consortium name="The Broad Institute Genomics Platform"/>
            <consortium name="The Broad Institute Genome Sequencing Center for Infectious Disease"/>
            <person name="Wu L."/>
            <person name="Ma J."/>
        </authorList>
    </citation>
    <scope>NUCLEOTIDE SEQUENCE [LARGE SCALE GENOMIC DNA]</scope>
    <source>
        <strain evidence="1 2">JCM 6833</strain>
    </source>
</reference>
<name>A0ABN3QRZ7_9ACTN</name>
<dbReference type="Pfam" id="PF21997">
    <property type="entry name" value="DUF6928"/>
    <property type="match status" value="1"/>
</dbReference>
<dbReference type="InterPro" id="IPR053847">
    <property type="entry name" value="DUF6928"/>
</dbReference>
<gene>
    <name evidence="1" type="ORF">GCM10010411_84480</name>
</gene>